<dbReference type="SMART" id="SM00906">
    <property type="entry name" value="Fungal_trans"/>
    <property type="match status" value="1"/>
</dbReference>
<dbReference type="EMBL" id="JAUEDM010000002">
    <property type="protein sequence ID" value="KAK3326226.1"/>
    <property type="molecule type" value="Genomic_DNA"/>
</dbReference>
<dbReference type="SUPFAM" id="SSF57701">
    <property type="entry name" value="Zn2/Cys6 DNA-binding domain"/>
    <property type="match status" value="1"/>
</dbReference>
<evidence type="ECO:0000313" key="6">
    <source>
        <dbReference type="Proteomes" id="UP001283341"/>
    </source>
</evidence>
<feature type="compositionally biased region" description="Polar residues" evidence="3">
    <location>
        <begin position="537"/>
        <end position="548"/>
    </location>
</feature>
<dbReference type="InterPro" id="IPR036864">
    <property type="entry name" value="Zn2-C6_fun-type_DNA-bd_sf"/>
</dbReference>
<accession>A0AAE0IKV7</accession>
<evidence type="ECO:0000256" key="2">
    <source>
        <dbReference type="ARBA" id="ARBA00023242"/>
    </source>
</evidence>
<dbReference type="Gene3D" id="4.10.240.10">
    <property type="entry name" value="Zn(2)-C6 fungal-type DNA-binding domain"/>
    <property type="match status" value="1"/>
</dbReference>
<dbReference type="GO" id="GO:0003677">
    <property type="term" value="F:DNA binding"/>
    <property type="evidence" value="ECO:0007669"/>
    <property type="project" value="InterPro"/>
</dbReference>
<dbReference type="GO" id="GO:0008270">
    <property type="term" value="F:zinc ion binding"/>
    <property type="evidence" value="ECO:0007669"/>
    <property type="project" value="InterPro"/>
</dbReference>
<feature type="compositionally biased region" description="Low complexity" evidence="3">
    <location>
        <begin position="525"/>
        <end position="536"/>
    </location>
</feature>
<dbReference type="GO" id="GO:0006351">
    <property type="term" value="P:DNA-templated transcription"/>
    <property type="evidence" value="ECO:0007669"/>
    <property type="project" value="InterPro"/>
</dbReference>
<proteinExistence type="predicted"/>
<dbReference type="Proteomes" id="UP001283341">
    <property type="component" value="Unassembled WGS sequence"/>
</dbReference>
<dbReference type="PROSITE" id="PS50048">
    <property type="entry name" value="ZN2_CY6_FUNGAL_2"/>
    <property type="match status" value="1"/>
</dbReference>
<sequence>MATTAVKRACDACHRRKVKCDGINPCRNCSASQLGCTYNAIPQKKGPKGSRAKVISELRENQRQTSLSAKVQNRINGINSPPSSPNHAPNPGLLSSEMVKESIEFFFANMYPSMPILQRQRLEQQSLHMDQNLDTYCLLTSLSSFMMLQPGMVMPGGDPYSFDSMAGANIVSSTLLLEETLRVRKGFDYMDSPSLNTLCTSYFLFGIFYGLDIHEKAWFHLREATTLMLMMGMNKESTYQQHYDRIEASRRRRLYWLLFVTERAYALKLNRPLTLDASIDLPSLNDDPTDLNPHQLNEFVHQINLFRSFDNVLVPLWNKTKERDEASPYLQKQLSDVLPPYLNAQNAQLAELQINQHWAKNTLWQLSVASGNEGESGVPYPYPVDITRDLLPLANALPGNLGFNGLTLVEKLLSVTCSLTEFLGMQPASRDPYSMGPREYLHQILNVLTVIRGGDLRFLPLLLNKVHNAVLRLANPMLQNAPENAAPIIDIFDGFGTAGMAQPPVFSTDDYDNKYGIQRVDDMDSGSSNGTTMSNSELSSPFDSNPSIMSPGVDISHGLSEGFSSMPDIVMSPLSHAPPTSLSTPGPMSNQQPQHASMPPFPGLGAQMQGLNTGNINPPPNIGLPAQMHLSQGMGMNNGLGQSLNANNMMSRPPPPQRTSSFALGPPIRTVGDFHALQRANSDMGSMNSLGLSPMGTELDFNTIPNTLPR</sequence>
<evidence type="ECO:0000259" key="4">
    <source>
        <dbReference type="PROSITE" id="PS50048"/>
    </source>
</evidence>
<reference evidence="5" key="1">
    <citation type="journal article" date="2023" name="Mol. Phylogenet. Evol.">
        <title>Genome-scale phylogeny and comparative genomics of the fungal order Sordariales.</title>
        <authorList>
            <person name="Hensen N."/>
            <person name="Bonometti L."/>
            <person name="Westerberg I."/>
            <person name="Brannstrom I.O."/>
            <person name="Guillou S."/>
            <person name="Cros-Aarteil S."/>
            <person name="Calhoun S."/>
            <person name="Haridas S."/>
            <person name="Kuo A."/>
            <person name="Mondo S."/>
            <person name="Pangilinan J."/>
            <person name="Riley R."/>
            <person name="LaButti K."/>
            <person name="Andreopoulos B."/>
            <person name="Lipzen A."/>
            <person name="Chen C."/>
            <person name="Yan M."/>
            <person name="Daum C."/>
            <person name="Ng V."/>
            <person name="Clum A."/>
            <person name="Steindorff A."/>
            <person name="Ohm R.A."/>
            <person name="Martin F."/>
            <person name="Silar P."/>
            <person name="Natvig D.O."/>
            <person name="Lalanne C."/>
            <person name="Gautier V."/>
            <person name="Ament-Velasquez S.L."/>
            <person name="Kruys A."/>
            <person name="Hutchinson M.I."/>
            <person name="Powell A.J."/>
            <person name="Barry K."/>
            <person name="Miller A.N."/>
            <person name="Grigoriev I.V."/>
            <person name="Debuchy R."/>
            <person name="Gladieux P."/>
            <person name="Hiltunen Thoren M."/>
            <person name="Johannesson H."/>
        </authorList>
    </citation>
    <scope>NUCLEOTIDE SEQUENCE</scope>
    <source>
        <strain evidence="5">CBS 118394</strain>
    </source>
</reference>
<dbReference type="InterPro" id="IPR007219">
    <property type="entry name" value="XnlR_reg_dom"/>
</dbReference>
<feature type="region of interest" description="Disordered" evidence="3">
    <location>
        <begin position="522"/>
        <end position="597"/>
    </location>
</feature>
<dbReference type="Pfam" id="PF00172">
    <property type="entry name" value="Zn_clus"/>
    <property type="match status" value="1"/>
</dbReference>
<feature type="region of interest" description="Disordered" evidence="3">
    <location>
        <begin position="75"/>
        <end position="94"/>
    </location>
</feature>
<evidence type="ECO:0000256" key="3">
    <source>
        <dbReference type="SAM" id="MobiDB-lite"/>
    </source>
</evidence>
<dbReference type="InterPro" id="IPR001138">
    <property type="entry name" value="Zn2Cys6_DnaBD"/>
</dbReference>
<comment type="caution">
    <text evidence="5">The sequence shown here is derived from an EMBL/GenBank/DDBJ whole genome shotgun (WGS) entry which is preliminary data.</text>
</comment>
<dbReference type="InterPro" id="IPR050797">
    <property type="entry name" value="Carb_Metab_Trans_Reg"/>
</dbReference>
<dbReference type="AlphaFoldDB" id="A0AAE0IKV7"/>
<dbReference type="PANTHER" id="PTHR31668:SF20">
    <property type="entry name" value="ZN(II)2CYS6 TRANSCRIPTION FACTOR (EUROFUNG)"/>
    <property type="match status" value="1"/>
</dbReference>
<dbReference type="PANTHER" id="PTHR31668">
    <property type="entry name" value="GLUCOSE TRANSPORT TRANSCRIPTION REGULATOR RGT1-RELATED-RELATED"/>
    <property type="match status" value="1"/>
</dbReference>
<keyword evidence="2" id="KW-0539">Nucleus</keyword>
<dbReference type="GO" id="GO:0000981">
    <property type="term" value="F:DNA-binding transcription factor activity, RNA polymerase II-specific"/>
    <property type="evidence" value="ECO:0007669"/>
    <property type="project" value="InterPro"/>
</dbReference>
<feature type="domain" description="Zn(2)-C6 fungal-type" evidence="4">
    <location>
        <begin position="9"/>
        <end position="38"/>
    </location>
</feature>
<gene>
    <name evidence="5" type="ORF">B0H66DRAFT_617150</name>
</gene>
<feature type="compositionally biased region" description="Polar residues" evidence="3">
    <location>
        <begin position="578"/>
        <end position="595"/>
    </location>
</feature>
<dbReference type="PROSITE" id="PS00463">
    <property type="entry name" value="ZN2_CY6_FUNGAL_1"/>
    <property type="match status" value="1"/>
</dbReference>
<evidence type="ECO:0000256" key="1">
    <source>
        <dbReference type="ARBA" id="ARBA00022723"/>
    </source>
</evidence>
<protein>
    <recommendedName>
        <fullName evidence="4">Zn(2)-C6 fungal-type domain-containing protein</fullName>
    </recommendedName>
</protein>
<keyword evidence="1" id="KW-0479">Metal-binding</keyword>
<feature type="compositionally biased region" description="Low complexity" evidence="3">
    <location>
        <begin position="79"/>
        <end position="91"/>
    </location>
</feature>
<dbReference type="Pfam" id="PF04082">
    <property type="entry name" value="Fungal_trans"/>
    <property type="match status" value="1"/>
</dbReference>
<dbReference type="CDD" id="cd12148">
    <property type="entry name" value="fungal_TF_MHR"/>
    <property type="match status" value="1"/>
</dbReference>
<name>A0AAE0IKV7_9PEZI</name>
<reference evidence="5" key="2">
    <citation type="submission" date="2023-06" db="EMBL/GenBank/DDBJ databases">
        <authorList>
            <consortium name="Lawrence Berkeley National Laboratory"/>
            <person name="Haridas S."/>
            <person name="Hensen N."/>
            <person name="Bonometti L."/>
            <person name="Westerberg I."/>
            <person name="Brannstrom I.O."/>
            <person name="Guillou S."/>
            <person name="Cros-Aarteil S."/>
            <person name="Calhoun S."/>
            <person name="Kuo A."/>
            <person name="Mondo S."/>
            <person name="Pangilinan J."/>
            <person name="Riley R."/>
            <person name="Labutti K."/>
            <person name="Andreopoulos B."/>
            <person name="Lipzen A."/>
            <person name="Chen C."/>
            <person name="Yanf M."/>
            <person name="Daum C."/>
            <person name="Ng V."/>
            <person name="Clum A."/>
            <person name="Steindorff A."/>
            <person name="Ohm R."/>
            <person name="Martin F."/>
            <person name="Silar P."/>
            <person name="Natvig D."/>
            <person name="Lalanne C."/>
            <person name="Gautier V."/>
            <person name="Ament-Velasquez S.L."/>
            <person name="Kruys A."/>
            <person name="Hutchinson M.I."/>
            <person name="Powell A.J."/>
            <person name="Barry K."/>
            <person name="Miller A.N."/>
            <person name="Grigoriev I.V."/>
            <person name="Debuchy R."/>
            <person name="Gladieux P."/>
            <person name="Thoren M.H."/>
            <person name="Johannesson H."/>
        </authorList>
    </citation>
    <scope>NUCLEOTIDE SEQUENCE</scope>
    <source>
        <strain evidence="5">CBS 118394</strain>
    </source>
</reference>
<evidence type="ECO:0000313" key="5">
    <source>
        <dbReference type="EMBL" id="KAK3326226.1"/>
    </source>
</evidence>
<dbReference type="CDD" id="cd00067">
    <property type="entry name" value="GAL4"/>
    <property type="match status" value="1"/>
</dbReference>
<organism evidence="5 6">
    <name type="scientific">Apodospora peruviana</name>
    <dbReference type="NCBI Taxonomy" id="516989"/>
    <lineage>
        <taxon>Eukaryota</taxon>
        <taxon>Fungi</taxon>
        <taxon>Dikarya</taxon>
        <taxon>Ascomycota</taxon>
        <taxon>Pezizomycotina</taxon>
        <taxon>Sordariomycetes</taxon>
        <taxon>Sordariomycetidae</taxon>
        <taxon>Sordariales</taxon>
        <taxon>Lasiosphaeriaceae</taxon>
        <taxon>Apodospora</taxon>
    </lineage>
</organism>
<keyword evidence="6" id="KW-1185">Reference proteome</keyword>
<dbReference type="SMART" id="SM00066">
    <property type="entry name" value="GAL4"/>
    <property type="match status" value="1"/>
</dbReference>